<feature type="transmembrane region" description="Helical" evidence="8">
    <location>
        <begin position="6"/>
        <end position="27"/>
    </location>
</feature>
<dbReference type="InterPro" id="IPR032799">
    <property type="entry name" value="TAXi_C"/>
</dbReference>
<dbReference type="CDD" id="cd05472">
    <property type="entry name" value="cnd41_like"/>
    <property type="match status" value="1"/>
</dbReference>
<evidence type="ECO:0000256" key="5">
    <source>
        <dbReference type="ARBA" id="ARBA00022801"/>
    </source>
</evidence>
<feature type="active site" evidence="7">
    <location>
        <position position="157"/>
    </location>
</feature>
<reference evidence="10 11" key="1">
    <citation type="submission" date="2024-11" db="EMBL/GenBank/DDBJ databases">
        <title>A near-complete genome assembly of Cinchona calisaya.</title>
        <authorList>
            <person name="Lian D.C."/>
            <person name="Zhao X.W."/>
            <person name="Wei L."/>
        </authorList>
    </citation>
    <scope>NUCLEOTIDE SEQUENCE [LARGE SCALE GENOMIC DNA]</scope>
    <source>
        <tissue evidence="10">Nenye</tissue>
    </source>
</reference>
<dbReference type="PRINTS" id="PR00792">
    <property type="entry name" value="PEPSIN"/>
</dbReference>
<dbReference type="InterPro" id="IPR033873">
    <property type="entry name" value="CND41-like"/>
</dbReference>
<dbReference type="Pfam" id="PF14541">
    <property type="entry name" value="TAXi_C"/>
    <property type="match status" value="1"/>
</dbReference>
<evidence type="ECO:0000259" key="9">
    <source>
        <dbReference type="PROSITE" id="PS51767"/>
    </source>
</evidence>
<proteinExistence type="inferred from homology"/>
<gene>
    <name evidence="10" type="ORF">ACH5RR_040981</name>
</gene>
<organism evidence="10 11">
    <name type="scientific">Cinchona calisaya</name>
    <dbReference type="NCBI Taxonomy" id="153742"/>
    <lineage>
        <taxon>Eukaryota</taxon>
        <taxon>Viridiplantae</taxon>
        <taxon>Streptophyta</taxon>
        <taxon>Embryophyta</taxon>
        <taxon>Tracheophyta</taxon>
        <taxon>Spermatophyta</taxon>
        <taxon>Magnoliopsida</taxon>
        <taxon>eudicotyledons</taxon>
        <taxon>Gunneridae</taxon>
        <taxon>Pentapetalae</taxon>
        <taxon>asterids</taxon>
        <taxon>lamiids</taxon>
        <taxon>Gentianales</taxon>
        <taxon>Rubiaceae</taxon>
        <taxon>Cinchonoideae</taxon>
        <taxon>Cinchoneae</taxon>
        <taxon>Cinchona</taxon>
    </lineage>
</organism>
<dbReference type="Proteomes" id="UP001630127">
    <property type="component" value="Unassembled WGS sequence"/>
</dbReference>
<comment type="caution">
    <text evidence="10">The sequence shown here is derived from an EMBL/GenBank/DDBJ whole genome shotgun (WGS) entry which is preliminary data.</text>
</comment>
<dbReference type="Pfam" id="PF14543">
    <property type="entry name" value="TAXi_N"/>
    <property type="match status" value="1"/>
</dbReference>
<feature type="domain" description="Peptidase A1" evidence="9">
    <location>
        <begin position="139"/>
        <end position="477"/>
    </location>
</feature>
<evidence type="ECO:0000256" key="6">
    <source>
        <dbReference type="ARBA" id="ARBA00023157"/>
    </source>
</evidence>
<dbReference type="InterPro" id="IPR033121">
    <property type="entry name" value="PEPTIDASE_A1"/>
</dbReference>
<dbReference type="Gene3D" id="2.40.70.10">
    <property type="entry name" value="Acid Proteases"/>
    <property type="match status" value="2"/>
</dbReference>
<keyword evidence="3" id="KW-0732">Signal</keyword>
<evidence type="ECO:0000256" key="4">
    <source>
        <dbReference type="ARBA" id="ARBA00022750"/>
    </source>
</evidence>
<keyword evidence="5" id="KW-0378">Hydrolase</keyword>
<dbReference type="PANTHER" id="PTHR13683:SF750">
    <property type="entry name" value="ASPARTYL PROTEASE AED1"/>
    <property type="match status" value="1"/>
</dbReference>
<dbReference type="FunFam" id="2.40.70.10:FF:000013">
    <property type="entry name" value="Aspartyl protease AED1"/>
    <property type="match status" value="1"/>
</dbReference>
<keyword evidence="8" id="KW-0812">Transmembrane</keyword>
<keyword evidence="4" id="KW-0064">Aspartyl protease</keyword>
<dbReference type="InterPro" id="IPR021109">
    <property type="entry name" value="Peptidase_aspartic_dom_sf"/>
</dbReference>
<evidence type="ECO:0000256" key="7">
    <source>
        <dbReference type="PIRSR" id="PIRSR601461-1"/>
    </source>
</evidence>
<dbReference type="AlphaFoldDB" id="A0ABD2XVH1"/>
<evidence type="ECO:0000256" key="1">
    <source>
        <dbReference type="ARBA" id="ARBA00007447"/>
    </source>
</evidence>
<accession>A0ABD2XVH1</accession>
<dbReference type="SUPFAM" id="SSF50630">
    <property type="entry name" value="Acid proteases"/>
    <property type="match status" value="1"/>
</dbReference>
<name>A0ABD2XVH1_9GENT</name>
<keyword evidence="8" id="KW-1133">Transmembrane helix</keyword>
<protein>
    <recommendedName>
        <fullName evidence="9">Peptidase A1 domain-containing protein</fullName>
    </recommendedName>
</protein>
<dbReference type="GO" id="GO:0006508">
    <property type="term" value="P:proteolysis"/>
    <property type="evidence" value="ECO:0007669"/>
    <property type="project" value="UniProtKB-KW"/>
</dbReference>
<evidence type="ECO:0000256" key="2">
    <source>
        <dbReference type="ARBA" id="ARBA00022670"/>
    </source>
</evidence>
<feature type="active site" evidence="7">
    <location>
        <position position="360"/>
    </location>
</feature>
<dbReference type="EMBL" id="JBJUIK010000017">
    <property type="protein sequence ID" value="KAL3498249.1"/>
    <property type="molecule type" value="Genomic_DNA"/>
</dbReference>
<evidence type="ECO:0000313" key="11">
    <source>
        <dbReference type="Proteomes" id="UP001630127"/>
    </source>
</evidence>
<sequence length="482" mass="51688">MATPTSITFFKFIPSTYLILILLSASWKKGYALERKLASENNYHTVHLSSILPSSFCNPPVKGPSRKSSLKVLHRHGPCHQLNQEEFNKPTLSQILSEDQIRVNTIQGRHAFSAATNKIRDSKANLPAKPGTSLGTANYIVTVGLGTPKNDYNLVFDTGSDLTWTQCQPCTRFCYKQQDPIYDPTKSSSYTNISCSSAQCSALTSATGNSPGCSISTCIYGIQYGDQSFSVGFFAKERLTLTQTDAFDGFLFGCGQNNQGLFGNIAGLLGLGRDPLSIVSQTAQKYGKYFSYCLPSKSGSNGHLTFGKGAVPNSVKFTPFARSSSQSNLFYFIDIQGISVGGRQLSISASVFQTGGSIIDSGTVITRLPPAAYSALRTAFRQQMARYKTAPAVSILDTCYDFSGQTTVSVPKISFFFSGNVMVDLDLKGILVAAKASQVCLAFAGNSAATDVGIFGNIQQQTFEVVFDVAGGMLGFAPGGCS</sequence>
<dbReference type="InterPro" id="IPR001461">
    <property type="entry name" value="Aspartic_peptidase_A1"/>
</dbReference>
<dbReference type="InterPro" id="IPR032861">
    <property type="entry name" value="TAXi_N"/>
</dbReference>
<dbReference type="PROSITE" id="PS51767">
    <property type="entry name" value="PEPTIDASE_A1"/>
    <property type="match status" value="1"/>
</dbReference>
<keyword evidence="8" id="KW-0472">Membrane</keyword>
<keyword evidence="2" id="KW-0645">Protease</keyword>
<comment type="similarity">
    <text evidence="1">Belongs to the peptidase A1 family.</text>
</comment>
<dbReference type="FunFam" id="2.40.70.10:FF:000021">
    <property type="entry name" value="Aspartyl protease AED1"/>
    <property type="match status" value="1"/>
</dbReference>
<dbReference type="PANTHER" id="PTHR13683">
    <property type="entry name" value="ASPARTYL PROTEASES"/>
    <property type="match status" value="1"/>
</dbReference>
<evidence type="ECO:0000313" key="10">
    <source>
        <dbReference type="EMBL" id="KAL3498249.1"/>
    </source>
</evidence>
<evidence type="ECO:0000256" key="8">
    <source>
        <dbReference type="SAM" id="Phobius"/>
    </source>
</evidence>
<keyword evidence="11" id="KW-1185">Reference proteome</keyword>
<dbReference type="GO" id="GO:0004190">
    <property type="term" value="F:aspartic-type endopeptidase activity"/>
    <property type="evidence" value="ECO:0007669"/>
    <property type="project" value="UniProtKB-KW"/>
</dbReference>
<evidence type="ECO:0000256" key="3">
    <source>
        <dbReference type="ARBA" id="ARBA00022729"/>
    </source>
</evidence>
<keyword evidence="6" id="KW-1015">Disulfide bond</keyword>